<dbReference type="GO" id="GO:0004803">
    <property type="term" value="F:transposase activity"/>
    <property type="evidence" value="ECO:0007669"/>
    <property type="project" value="InterPro"/>
</dbReference>
<comment type="function">
    <text evidence="1">Involved in the transposition of the insertion sequence.</text>
</comment>
<dbReference type="GO" id="GO:0006313">
    <property type="term" value="P:DNA transposition"/>
    <property type="evidence" value="ECO:0007669"/>
    <property type="project" value="InterPro"/>
</dbReference>
<proteinExistence type="predicted"/>
<dbReference type="InterPro" id="IPR002559">
    <property type="entry name" value="Transposase_11"/>
</dbReference>
<protein>
    <submittedName>
        <fullName evidence="3">Transposase for insertion sequence element IS231F</fullName>
    </submittedName>
</protein>
<dbReference type="AlphaFoldDB" id="R8CJE1"/>
<dbReference type="PATRIC" id="fig|1053205.3.peg.5373"/>
<dbReference type="SUPFAM" id="SSF53098">
    <property type="entry name" value="Ribonuclease H-like"/>
    <property type="match status" value="1"/>
</dbReference>
<dbReference type="Proteomes" id="UP000014003">
    <property type="component" value="Unassembled WGS sequence"/>
</dbReference>
<gene>
    <name evidence="3" type="ORF">IGA_05296</name>
</gene>
<name>R8CJE1_BACCE</name>
<accession>R8CJE1</accession>
<evidence type="ECO:0000313" key="4">
    <source>
        <dbReference type="Proteomes" id="UP000014003"/>
    </source>
</evidence>
<evidence type="ECO:0000259" key="2">
    <source>
        <dbReference type="Pfam" id="PF01609"/>
    </source>
</evidence>
<dbReference type="InterPro" id="IPR012337">
    <property type="entry name" value="RNaseH-like_sf"/>
</dbReference>
<dbReference type="EMBL" id="AHDZ01000066">
    <property type="protein sequence ID" value="EOO11712.1"/>
    <property type="molecule type" value="Genomic_DNA"/>
</dbReference>
<sequence>MSKFKRFFAPESPGETFELKHAYIGDKQQLFARVIFNRLTEKQFQKRQAKITEKEKPKNRAYSEKSKLVAVLNVYVTNTPWEWVPMEQVHELYTLRWQIEIVFKTWKSLFKIDHNRNVKRISNNPSIPSELKV</sequence>
<feature type="domain" description="Transposase IS4-like" evidence="2">
    <location>
        <begin position="45"/>
        <end position="120"/>
    </location>
</feature>
<comment type="caution">
    <text evidence="3">The sequence shown here is derived from an EMBL/GenBank/DDBJ whole genome shotgun (WGS) entry which is preliminary data.</text>
</comment>
<organism evidence="3 4">
    <name type="scientific">Bacillus cereus HuA3-9</name>
    <dbReference type="NCBI Taxonomy" id="1053205"/>
    <lineage>
        <taxon>Bacteria</taxon>
        <taxon>Bacillati</taxon>
        <taxon>Bacillota</taxon>
        <taxon>Bacilli</taxon>
        <taxon>Bacillales</taxon>
        <taxon>Bacillaceae</taxon>
        <taxon>Bacillus</taxon>
        <taxon>Bacillus cereus group</taxon>
    </lineage>
</organism>
<dbReference type="Pfam" id="PF01609">
    <property type="entry name" value="DDE_Tnp_1"/>
    <property type="match status" value="1"/>
</dbReference>
<reference evidence="3 4" key="1">
    <citation type="submission" date="2012-12" db="EMBL/GenBank/DDBJ databases">
        <title>The Genome Sequence of Bacillus cereus HuA3-9.</title>
        <authorList>
            <consortium name="The Broad Institute Genome Sequencing Platform"/>
            <consortium name="The Broad Institute Genome Sequencing Center for Infectious Disease"/>
            <person name="Feldgarden M."/>
            <person name="Van der Auwera G.A."/>
            <person name="Mahillon J."/>
            <person name="Duprez V."/>
            <person name="Timmery S."/>
            <person name="Mattelet C."/>
            <person name="Dierick K."/>
            <person name="Sun M."/>
            <person name="Yu Z."/>
            <person name="Zhu L."/>
            <person name="Hu X."/>
            <person name="Shank E.B."/>
            <person name="Swiecicka I."/>
            <person name="Hansen B.M."/>
            <person name="Andrup L."/>
            <person name="Walker B."/>
            <person name="Young S.K."/>
            <person name="Zeng Q."/>
            <person name="Gargeya S."/>
            <person name="Fitzgerald M."/>
            <person name="Haas B."/>
            <person name="Abouelleil A."/>
            <person name="Alvarado L."/>
            <person name="Arachchi H.M."/>
            <person name="Berlin A.M."/>
            <person name="Chapman S.B."/>
            <person name="Dewar J."/>
            <person name="Goldberg J."/>
            <person name="Griggs A."/>
            <person name="Gujja S."/>
            <person name="Hansen M."/>
            <person name="Howarth C."/>
            <person name="Imamovic A."/>
            <person name="Larimer J."/>
            <person name="McCowan C."/>
            <person name="Murphy C."/>
            <person name="Neiman D."/>
            <person name="Pearson M."/>
            <person name="Priest M."/>
            <person name="Roberts A."/>
            <person name="Saif S."/>
            <person name="Shea T."/>
            <person name="Sisk P."/>
            <person name="Sykes S."/>
            <person name="Wortman J."/>
            <person name="Nusbaum C."/>
            <person name="Birren B."/>
        </authorList>
    </citation>
    <scope>NUCLEOTIDE SEQUENCE [LARGE SCALE GENOMIC DNA]</scope>
    <source>
        <strain evidence="3 4">HuA3-9</strain>
    </source>
</reference>
<dbReference type="GO" id="GO:0003677">
    <property type="term" value="F:DNA binding"/>
    <property type="evidence" value="ECO:0007669"/>
    <property type="project" value="InterPro"/>
</dbReference>
<evidence type="ECO:0000256" key="1">
    <source>
        <dbReference type="ARBA" id="ARBA00002286"/>
    </source>
</evidence>
<evidence type="ECO:0000313" key="3">
    <source>
        <dbReference type="EMBL" id="EOO11712.1"/>
    </source>
</evidence>
<dbReference type="HOGENOM" id="CLU_134125_0_1_9"/>